<accession>A0A1T3NUE6</accession>
<dbReference type="EMBL" id="MWQN01000001">
    <property type="protein sequence ID" value="OPC80507.1"/>
    <property type="molecule type" value="Genomic_DNA"/>
</dbReference>
<evidence type="ECO:0000256" key="2">
    <source>
        <dbReference type="ARBA" id="ARBA00006679"/>
    </source>
</evidence>
<dbReference type="OrthoDB" id="346004at2"/>
<evidence type="ECO:0000313" key="9">
    <source>
        <dbReference type="Proteomes" id="UP000190037"/>
    </source>
</evidence>
<dbReference type="AlphaFoldDB" id="A0A1T3NUE6"/>
<keyword evidence="4 7" id="KW-0812">Transmembrane</keyword>
<sequence>MTMCQLMRWAMFGRKKKAPVAAEGRDVAALVLRATLGPMLFAHGYNKVAGPGGLAGTTGWFESLGLQPAEVHARLAAGTEMAAGVGIVLGVANPLPSAATVGLMSVAAATDHKGKGFFVFKGGWEYTAVVGGAAVALAALGNGKYSVDALVGRRRSGLRPALFAAGVGVANAALLLKLCYKPEPEAKPDETVDA</sequence>
<proteinExistence type="inferred from homology"/>
<evidence type="ECO:0000313" key="8">
    <source>
        <dbReference type="EMBL" id="OPC80507.1"/>
    </source>
</evidence>
<evidence type="ECO:0000256" key="3">
    <source>
        <dbReference type="ARBA" id="ARBA00022475"/>
    </source>
</evidence>
<keyword evidence="9" id="KW-1185">Reference proteome</keyword>
<dbReference type="Pfam" id="PF07681">
    <property type="entry name" value="DoxX"/>
    <property type="match status" value="1"/>
</dbReference>
<dbReference type="STRING" id="159449.B4N89_05665"/>
<dbReference type="InterPro" id="IPR051907">
    <property type="entry name" value="DoxX-like_oxidoreductase"/>
</dbReference>
<evidence type="ECO:0000256" key="6">
    <source>
        <dbReference type="ARBA" id="ARBA00023136"/>
    </source>
</evidence>
<protein>
    <submittedName>
        <fullName evidence="8">DoxX family protein</fullName>
    </submittedName>
</protein>
<feature type="transmembrane region" description="Helical" evidence="7">
    <location>
        <begin position="123"/>
        <end position="141"/>
    </location>
</feature>
<keyword evidence="6 7" id="KW-0472">Membrane</keyword>
<evidence type="ECO:0000256" key="4">
    <source>
        <dbReference type="ARBA" id="ARBA00022692"/>
    </source>
</evidence>
<dbReference type="PANTHER" id="PTHR33452">
    <property type="entry name" value="OXIDOREDUCTASE CATD-RELATED"/>
    <property type="match status" value="1"/>
</dbReference>
<dbReference type="PANTHER" id="PTHR33452:SF1">
    <property type="entry name" value="INNER MEMBRANE PROTEIN YPHA-RELATED"/>
    <property type="match status" value="1"/>
</dbReference>
<dbReference type="eggNOG" id="COG2259">
    <property type="taxonomic scope" value="Bacteria"/>
</dbReference>
<reference evidence="8 9" key="1">
    <citation type="submission" date="2017-03" db="EMBL/GenBank/DDBJ databases">
        <title>Draft genome sequence of Streptomyces scabrisporus NF3, endophyte isolated from Amphipterygium adstringens.</title>
        <authorList>
            <person name="Vazquez M."/>
            <person name="Ceapa C.D."/>
            <person name="Rodriguez Luna D."/>
            <person name="Sanchez Esquivel S."/>
        </authorList>
    </citation>
    <scope>NUCLEOTIDE SEQUENCE [LARGE SCALE GENOMIC DNA]</scope>
    <source>
        <strain evidence="8 9">NF3</strain>
    </source>
</reference>
<dbReference type="InterPro" id="IPR032808">
    <property type="entry name" value="DoxX"/>
</dbReference>
<dbReference type="GO" id="GO:0005886">
    <property type="term" value="C:plasma membrane"/>
    <property type="evidence" value="ECO:0007669"/>
    <property type="project" value="UniProtKB-SubCell"/>
</dbReference>
<evidence type="ECO:0000256" key="5">
    <source>
        <dbReference type="ARBA" id="ARBA00022989"/>
    </source>
</evidence>
<keyword evidence="5 7" id="KW-1133">Transmembrane helix</keyword>
<comment type="similarity">
    <text evidence="2">Belongs to the DoxX family.</text>
</comment>
<name>A0A1T3NUE6_9ACTN</name>
<comment type="subcellular location">
    <subcellularLocation>
        <location evidence="1">Cell membrane</location>
        <topology evidence="1">Multi-pass membrane protein</topology>
    </subcellularLocation>
</comment>
<keyword evidence="3" id="KW-1003">Cell membrane</keyword>
<dbReference type="Proteomes" id="UP000190037">
    <property type="component" value="Unassembled WGS sequence"/>
</dbReference>
<evidence type="ECO:0000256" key="7">
    <source>
        <dbReference type="SAM" id="Phobius"/>
    </source>
</evidence>
<gene>
    <name evidence="8" type="ORF">B4N89_05665</name>
</gene>
<comment type="caution">
    <text evidence="8">The sequence shown here is derived from an EMBL/GenBank/DDBJ whole genome shotgun (WGS) entry which is preliminary data.</text>
</comment>
<evidence type="ECO:0000256" key="1">
    <source>
        <dbReference type="ARBA" id="ARBA00004651"/>
    </source>
</evidence>
<organism evidence="8 9">
    <name type="scientific">Embleya scabrispora</name>
    <dbReference type="NCBI Taxonomy" id="159449"/>
    <lineage>
        <taxon>Bacteria</taxon>
        <taxon>Bacillati</taxon>
        <taxon>Actinomycetota</taxon>
        <taxon>Actinomycetes</taxon>
        <taxon>Kitasatosporales</taxon>
        <taxon>Streptomycetaceae</taxon>
        <taxon>Embleya</taxon>
    </lineage>
</organism>